<evidence type="ECO:0000313" key="7">
    <source>
        <dbReference type="EMBL" id="KNF06893.1"/>
    </source>
</evidence>
<proteinExistence type="predicted"/>
<dbReference type="Pfam" id="PF05653">
    <property type="entry name" value="Mg_trans_NIPA"/>
    <property type="match status" value="2"/>
</dbReference>
<reference evidence="8" key="1">
    <citation type="submission" date="2014-03" db="EMBL/GenBank/DDBJ databases">
        <title>The Genome Sequence of Puccinia striiformis f. sp. tritici PST-78.</title>
        <authorList>
            <consortium name="The Broad Institute Genome Sequencing Platform"/>
            <person name="Cuomo C."/>
            <person name="Hulbert S."/>
            <person name="Chen X."/>
            <person name="Walker B."/>
            <person name="Young S.K."/>
            <person name="Zeng Q."/>
            <person name="Gargeya S."/>
            <person name="Fitzgerald M."/>
            <person name="Haas B."/>
            <person name="Abouelleil A."/>
            <person name="Alvarado L."/>
            <person name="Arachchi H.M."/>
            <person name="Berlin A.M."/>
            <person name="Chapman S.B."/>
            <person name="Goldberg J."/>
            <person name="Griggs A."/>
            <person name="Gujja S."/>
            <person name="Hansen M."/>
            <person name="Howarth C."/>
            <person name="Imamovic A."/>
            <person name="Larimer J."/>
            <person name="McCowan C."/>
            <person name="Montmayeur A."/>
            <person name="Murphy C."/>
            <person name="Neiman D."/>
            <person name="Pearson M."/>
            <person name="Priest M."/>
            <person name="Roberts A."/>
            <person name="Saif S."/>
            <person name="Shea T."/>
            <person name="Sisk P."/>
            <person name="Sykes S."/>
            <person name="Wortman J."/>
            <person name="Nusbaum C."/>
            <person name="Birren B."/>
        </authorList>
    </citation>
    <scope>NUCLEOTIDE SEQUENCE [LARGE SCALE GENOMIC DNA]</scope>
    <source>
        <strain evidence="8">race PST-78</strain>
    </source>
</reference>
<feature type="compositionally biased region" description="Basic and acidic residues" evidence="5">
    <location>
        <begin position="593"/>
        <end position="602"/>
    </location>
</feature>
<feature type="transmembrane region" description="Helical" evidence="6">
    <location>
        <begin position="405"/>
        <end position="423"/>
    </location>
</feature>
<feature type="transmembrane region" description="Helical" evidence="6">
    <location>
        <begin position="195"/>
        <end position="217"/>
    </location>
</feature>
<dbReference type="SUPFAM" id="SSF103481">
    <property type="entry name" value="Multidrug resistance efflux transporter EmrE"/>
    <property type="match status" value="1"/>
</dbReference>
<feature type="transmembrane region" description="Helical" evidence="6">
    <location>
        <begin position="299"/>
        <end position="321"/>
    </location>
</feature>
<feature type="compositionally biased region" description="Acidic residues" evidence="5">
    <location>
        <begin position="548"/>
        <end position="562"/>
    </location>
</feature>
<feature type="transmembrane region" description="Helical" evidence="6">
    <location>
        <begin position="91"/>
        <end position="110"/>
    </location>
</feature>
<feature type="region of interest" description="Disordered" evidence="5">
    <location>
        <begin position="472"/>
        <end position="505"/>
    </location>
</feature>
<dbReference type="PANTHER" id="PTHR12570:SF82">
    <property type="entry name" value="NIPA-LIKE PROTEIN 3"/>
    <property type="match status" value="1"/>
</dbReference>
<evidence type="ECO:0000313" key="8">
    <source>
        <dbReference type="Proteomes" id="UP000054564"/>
    </source>
</evidence>
<evidence type="ECO:0000256" key="6">
    <source>
        <dbReference type="SAM" id="Phobius"/>
    </source>
</evidence>
<evidence type="ECO:0000256" key="1">
    <source>
        <dbReference type="ARBA" id="ARBA00004141"/>
    </source>
</evidence>
<sequence>MSNETHQLTNSNQTFNNNNNNSTLLGNQTSATDSILVDPGPIYNSYTLGYFFIGFLITITSSILNAFGINLQKLDLNKQIKSGIQNRKKSCFRPIWLLGLSLYILSQVLGSTLALQYMRSEYVAPLGSASLIFNFLFARWLLGTKITILDAIGTLVVILGVVGVIGFGNIRQAGIDEEANMSLSTLEALWARPAWIAHLILLETITSLVLWLANIGYEVIEEKRKFEASRVSRDEEDTDVEMVLRRGGGRMSRSGFTARTMEFISPIISLQQRLRSWLKASIERWSMSRSDQSMMKLDGLLWGCSAGLLAGQTLIFAKSYVKLVSNGLDHQHGEPKDLAHPLSILILILLVLTGVLQVWCLNRGLKVYDSTLIVPVLFATYTGSGFINSLIYLHELPHYRTTVLLMIWLCMGVLVIGVCMLSAKRVDAAGPKAKPIGEYSSSADPEGEAQQTAIGREEAVGMVMINAARPIKKRRSPSIHSQRPELSEYSYSGHQRQSSVSSRPSIVEVKDHLLNSSDHLRASPRPFASSTLNHSALSSLNNHSADNPFDDFEILGEEEVPEERDHSANSSSAEDEIDGLQDNSDGYFHPPNHKTDQPLRYS</sequence>
<keyword evidence="8" id="KW-1185">Reference proteome</keyword>
<dbReference type="Proteomes" id="UP000054564">
    <property type="component" value="Unassembled WGS sequence"/>
</dbReference>
<organism evidence="7 8">
    <name type="scientific">Puccinia striiformis f. sp. tritici PST-78</name>
    <dbReference type="NCBI Taxonomy" id="1165861"/>
    <lineage>
        <taxon>Eukaryota</taxon>
        <taxon>Fungi</taxon>
        <taxon>Dikarya</taxon>
        <taxon>Basidiomycota</taxon>
        <taxon>Pucciniomycotina</taxon>
        <taxon>Pucciniomycetes</taxon>
        <taxon>Pucciniales</taxon>
        <taxon>Pucciniaceae</taxon>
        <taxon>Puccinia</taxon>
    </lineage>
</organism>
<feature type="transmembrane region" description="Helical" evidence="6">
    <location>
        <begin position="341"/>
        <end position="360"/>
    </location>
</feature>
<keyword evidence="3 6" id="KW-1133">Transmembrane helix</keyword>
<feature type="transmembrane region" description="Helical" evidence="6">
    <location>
        <begin position="154"/>
        <end position="175"/>
    </location>
</feature>
<keyword evidence="2 6" id="KW-0812">Transmembrane</keyword>
<comment type="caution">
    <text evidence="7">The sequence shown here is derived from an EMBL/GenBank/DDBJ whole genome shotgun (WGS) entry which is preliminary data.</text>
</comment>
<keyword evidence="4 6" id="KW-0472">Membrane</keyword>
<comment type="subcellular location">
    <subcellularLocation>
        <location evidence="1">Membrane</location>
        <topology evidence="1">Multi-pass membrane protein</topology>
    </subcellularLocation>
</comment>
<feature type="transmembrane region" description="Helical" evidence="6">
    <location>
        <begin position="372"/>
        <end position="393"/>
    </location>
</feature>
<feature type="region of interest" description="Disordered" evidence="5">
    <location>
        <begin position="431"/>
        <end position="451"/>
    </location>
</feature>
<feature type="compositionally biased region" description="Polar residues" evidence="5">
    <location>
        <begin position="489"/>
        <end position="504"/>
    </location>
</feature>
<dbReference type="EMBL" id="AJIL01000002">
    <property type="protein sequence ID" value="KNF06893.1"/>
    <property type="molecule type" value="Genomic_DNA"/>
</dbReference>
<gene>
    <name evidence="7" type="ORF">PSTG_00209</name>
</gene>
<dbReference type="GO" id="GO:0015095">
    <property type="term" value="F:magnesium ion transmembrane transporter activity"/>
    <property type="evidence" value="ECO:0007669"/>
    <property type="project" value="InterPro"/>
</dbReference>
<feature type="transmembrane region" description="Helical" evidence="6">
    <location>
        <begin position="122"/>
        <end position="142"/>
    </location>
</feature>
<evidence type="ECO:0000256" key="2">
    <source>
        <dbReference type="ARBA" id="ARBA00022692"/>
    </source>
</evidence>
<feature type="region of interest" description="Disordered" evidence="5">
    <location>
        <begin position="1"/>
        <end position="23"/>
    </location>
</feature>
<dbReference type="PANTHER" id="PTHR12570">
    <property type="match status" value="1"/>
</dbReference>
<accession>A0A0L0W5U0</accession>
<name>A0A0L0W5U0_9BASI</name>
<dbReference type="AlphaFoldDB" id="A0A0L0W5U0"/>
<feature type="transmembrane region" description="Helical" evidence="6">
    <location>
        <begin position="48"/>
        <end position="71"/>
    </location>
</feature>
<feature type="region of interest" description="Disordered" evidence="5">
    <location>
        <begin position="543"/>
        <end position="602"/>
    </location>
</feature>
<protein>
    <submittedName>
        <fullName evidence="7">Uncharacterized protein</fullName>
    </submittedName>
</protein>
<dbReference type="OrthoDB" id="165382at2759"/>
<evidence type="ECO:0000256" key="5">
    <source>
        <dbReference type="SAM" id="MobiDB-lite"/>
    </source>
</evidence>
<evidence type="ECO:0000256" key="4">
    <source>
        <dbReference type="ARBA" id="ARBA00023136"/>
    </source>
</evidence>
<evidence type="ECO:0000256" key="3">
    <source>
        <dbReference type="ARBA" id="ARBA00022989"/>
    </source>
</evidence>
<feature type="compositionally biased region" description="Low complexity" evidence="5">
    <location>
        <begin position="7"/>
        <end position="23"/>
    </location>
</feature>
<dbReference type="GO" id="GO:0016020">
    <property type="term" value="C:membrane"/>
    <property type="evidence" value="ECO:0007669"/>
    <property type="project" value="UniProtKB-SubCell"/>
</dbReference>
<feature type="compositionally biased region" description="Polar residues" evidence="5">
    <location>
        <begin position="439"/>
        <end position="451"/>
    </location>
</feature>
<dbReference type="InterPro" id="IPR008521">
    <property type="entry name" value="Mg_trans_NIPA"/>
</dbReference>
<dbReference type="InterPro" id="IPR037185">
    <property type="entry name" value="EmrE-like"/>
</dbReference>